<dbReference type="OrthoDB" id="7857679at2"/>
<proteinExistence type="predicted"/>
<dbReference type="InterPro" id="IPR043130">
    <property type="entry name" value="CDP-OH_PTrfase_TM_dom"/>
</dbReference>
<gene>
    <name evidence="2" type="ORF">AVL62_05480</name>
</gene>
<evidence type="ECO:0000256" key="1">
    <source>
        <dbReference type="SAM" id="Phobius"/>
    </source>
</evidence>
<dbReference type="STRING" id="767452.AVL62_05480"/>
<protein>
    <submittedName>
        <fullName evidence="2">Transferase</fullName>
    </submittedName>
</protein>
<evidence type="ECO:0000313" key="2">
    <source>
        <dbReference type="EMBL" id="KUG55741.1"/>
    </source>
</evidence>
<accession>A0A0W8I9A2</accession>
<keyword evidence="1" id="KW-0812">Transmembrane</keyword>
<feature type="transmembrane region" description="Helical" evidence="1">
    <location>
        <begin position="254"/>
        <end position="273"/>
    </location>
</feature>
<keyword evidence="1" id="KW-0472">Membrane</keyword>
<evidence type="ECO:0000313" key="3">
    <source>
        <dbReference type="Proteomes" id="UP000054837"/>
    </source>
</evidence>
<organism evidence="2 3">
    <name type="scientific">Serinicoccus chungangensis</name>
    <dbReference type="NCBI Taxonomy" id="767452"/>
    <lineage>
        <taxon>Bacteria</taxon>
        <taxon>Bacillati</taxon>
        <taxon>Actinomycetota</taxon>
        <taxon>Actinomycetes</taxon>
        <taxon>Micrococcales</taxon>
        <taxon>Ornithinimicrobiaceae</taxon>
        <taxon>Serinicoccus</taxon>
    </lineage>
</organism>
<comment type="caution">
    <text evidence="2">The sequence shown here is derived from an EMBL/GenBank/DDBJ whole genome shotgun (WGS) entry which is preliminary data.</text>
</comment>
<keyword evidence="1" id="KW-1133">Transmembrane helix</keyword>
<dbReference type="RefSeq" id="WP_058890849.1">
    <property type="nucleotide sequence ID" value="NZ_LQBL01000022.1"/>
</dbReference>
<feature type="transmembrane region" description="Helical" evidence="1">
    <location>
        <begin position="60"/>
        <end position="82"/>
    </location>
</feature>
<dbReference type="EMBL" id="LQBL01000022">
    <property type="protein sequence ID" value="KUG55741.1"/>
    <property type="molecule type" value="Genomic_DNA"/>
</dbReference>
<name>A0A0W8I9A2_9MICO</name>
<dbReference type="Proteomes" id="UP000054837">
    <property type="component" value="Unassembled WGS sequence"/>
</dbReference>
<feature type="transmembrane region" description="Helical" evidence="1">
    <location>
        <begin position="156"/>
        <end position="176"/>
    </location>
</feature>
<keyword evidence="3" id="KW-1185">Reference proteome</keyword>
<keyword evidence="2" id="KW-0808">Transferase</keyword>
<dbReference type="GO" id="GO:0016740">
    <property type="term" value="F:transferase activity"/>
    <property type="evidence" value="ECO:0007669"/>
    <property type="project" value="UniProtKB-KW"/>
</dbReference>
<dbReference type="AlphaFoldDB" id="A0A0W8I9A2"/>
<sequence>MADPSAGDGLRPPRPTLAEVRAVAQPPEVLARGNAEHWTGDLYLRRLSPYLTRVLIPTRLSANGVTALMMVAGWAAAGALLVPGLPGAVLGALLAQLQMLLDCSDGEVARWKGLSGPVGIFLDKVGHYTVEAAIALALGWRAAGLVGGAEQDPAQWFGYAFAGAVLATFLVLNKALNEMVHASRAAVGLGPLPDTAAARAVPARTVLGTLRRAARLLPVHRMFHSIEMTLVTVAVALVGVLLGEELAAARVQVVAMAVLVVPVTVGHASAILASGRLRREGRS</sequence>
<feature type="transmembrane region" description="Helical" evidence="1">
    <location>
        <begin position="222"/>
        <end position="242"/>
    </location>
</feature>
<dbReference type="Gene3D" id="1.20.120.1760">
    <property type="match status" value="1"/>
</dbReference>
<reference evidence="2 3" key="1">
    <citation type="submission" date="2015-12" db="EMBL/GenBank/DDBJ databases">
        <title>Serinicoccus chungangenesis strain CD08_5 genome sequencing and assembly.</title>
        <authorList>
            <person name="Chander A.M."/>
            <person name="Kaur G."/>
            <person name="Nair G.R."/>
            <person name="Dhawan D.K."/>
            <person name="Kochhar R.K."/>
            <person name="Mayilraj S."/>
            <person name="Bhadada S.K."/>
        </authorList>
    </citation>
    <scope>NUCLEOTIDE SEQUENCE [LARGE SCALE GENOMIC DNA]</scope>
    <source>
        <strain evidence="2 3">CD08_5</strain>
    </source>
</reference>